<keyword evidence="2" id="KW-1185">Reference proteome</keyword>
<evidence type="ECO:0000313" key="2">
    <source>
        <dbReference type="Proteomes" id="UP000324222"/>
    </source>
</evidence>
<dbReference type="AlphaFoldDB" id="A0A5B7GWW0"/>
<name>A0A5B7GWW0_PORTR</name>
<comment type="caution">
    <text evidence="1">The sequence shown here is derived from an EMBL/GenBank/DDBJ whole genome shotgun (WGS) entry which is preliminary data.</text>
</comment>
<dbReference type="Proteomes" id="UP000324222">
    <property type="component" value="Unassembled WGS sequence"/>
</dbReference>
<protein>
    <submittedName>
        <fullName evidence="1">Uncharacterized protein</fullName>
    </submittedName>
</protein>
<accession>A0A5B7GWW0</accession>
<proteinExistence type="predicted"/>
<sequence>MRQARGLDWVGRVVGGVAPNRVRTSQIVNTTTTTITTTSGDWRRRQAGLAPGTCGTWHPLRSWHVCSVRGQSGAVLLIAPTPSVIWWKK</sequence>
<gene>
    <name evidence="1" type="ORF">E2C01_056256</name>
</gene>
<dbReference type="EMBL" id="VSRR010019379">
    <property type="protein sequence ID" value="MPC62173.1"/>
    <property type="molecule type" value="Genomic_DNA"/>
</dbReference>
<evidence type="ECO:0000313" key="1">
    <source>
        <dbReference type="EMBL" id="MPC62173.1"/>
    </source>
</evidence>
<organism evidence="1 2">
    <name type="scientific">Portunus trituberculatus</name>
    <name type="common">Swimming crab</name>
    <name type="synonym">Neptunus trituberculatus</name>
    <dbReference type="NCBI Taxonomy" id="210409"/>
    <lineage>
        <taxon>Eukaryota</taxon>
        <taxon>Metazoa</taxon>
        <taxon>Ecdysozoa</taxon>
        <taxon>Arthropoda</taxon>
        <taxon>Crustacea</taxon>
        <taxon>Multicrustacea</taxon>
        <taxon>Malacostraca</taxon>
        <taxon>Eumalacostraca</taxon>
        <taxon>Eucarida</taxon>
        <taxon>Decapoda</taxon>
        <taxon>Pleocyemata</taxon>
        <taxon>Brachyura</taxon>
        <taxon>Eubrachyura</taxon>
        <taxon>Portunoidea</taxon>
        <taxon>Portunidae</taxon>
        <taxon>Portuninae</taxon>
        <taxon>Portunus</taxon>
    </lineage>
</organism>
<reference evidence="1 2" key="1">
    <citation type="submission" date="2019-05" db="EMBL/GenBank/DDBJ databases">
        <title>Another draft genome of Portunus trituberculatus and its Hox gene families provides insights of decapod evolution.</title>
        <authorList>
            <person name="Jeong J.-H."/>
            <person name="Song I."/>
            <person name="Kim S."/>
            <person name="Choi T."/>
            <person name="Kim D."/>
            <person name="Ryu S."/>
            <person name="Kim W."/>
        </authorList>
    </citation>
    <scope>NUCLEOTIDE SEQUENCE [LARGE SCALE GENOMIC DNA]</scope>
    <source>
        <tissue evidence="1">Muscle</tissue>
    </source>
</reference>